<dbReference type="EMBL" id="FN649743">
    <property type="protein sequence ID" value="CBJ48694.1"/>
    <property type="molecule type" value="Genomic_DNA"/>
</dbReference>
<accession>D7G1W8</accession>
<dbReference type="InterPro" id="IPR011993">
    <property type="entry name" value="PH-like_dom_sf"/>
</dbReference>
<dbReference type="AlphaFoldDB" id="D7G1W8"/>
<proteinExistence type="predicted"/>
<evidence type="ECO:0000313" key="3">
    <source>
        <dbReference type="Proteomes" id="UP000002630"/>
    </source>
</evidence>
<reference evidence="2 3" key="1">
    <citation type="journal article" date="2010" name="Nature">
        <title>The Ectocarpus genome and the independent evolution of multicellularity in brown algae.</title>
        <authorList>
            <person name="Cock J.M."/>
            <person name="Sterck L."/>
            <person name="Rouze P."/>
            <person name="Scornet D."/>
            <person name="Allen A.E."/>
            <person name="Amoutzias G."/>
            <person name="Anthouard V."/>
            <person name="Artiguenave F."/>
            <person name="Aury J.M."/>
            <person name="Badger J.H."/>
            <person name="Beszteri B."/>
            <person name="Billiau K."/>
            <person name="Bonnet E."/>
            <person name="Bothwell J.H."/>
            <person name="Bowler C."/>
            <person name="Boyen C."/>
            <person name="Brownlee C."/>
            <person name="Carrano C.J."/>
            <person name="Charrier B."/>
            <person name="Cho G.Y."/>
            <person name="Coelho S.M."/>
            <person name="Collen J."/>
            <person name="Corre E."/>
            <person name="Da Silva C."/>
            <person name="Delage L."/>
            <person name="Delaroque N."/>
            <person name="Dittami S.M."/>
            <person name="Doulbeau S."/>
            <person name="Elias M."/>
            <person name="Farnham G."/>
            <person name="Gachon C.M."/>
            <person name="Gschloessl B."/>
            <person name="Heesch S."/>
            <person name="Jabbari K."/>
            <person name="Jubin C."/>
            <person name="Kawai H."/>
            <person name="Kimura K."/>
            <person name="Kloareg B."/>
            <person name="Kupper F.C."/>
            <person name="Lang D."/>
            <person name="Le Bail A."/>
            <person name="Leblanc C."/>
            <person name="Lerouge P."/>
            <person name="Lohr M."/>
            <person name="Lopez P.J."/>
            <person name="Martens C."/>
            <person name="Maumus F."/>
            <person name="Michel G."/>
            <person name="Miranda-Saavedra D."/>
            <person name="Morales J."/>
            <person name="Moreau H."/>
            <person name="Motomura T."/>
            <person name="Nagasato C."/>
            <person name="Napoli C.A."/>
            <person name="Nelson D.R."/>
            <person name="Nyvall-Collen P."/>
            <person name="Peters A.F."/>
            <person name="Pommier C."/>
            <person name="Potin P."/>
            <person name="Poulain J."/>
            <person name="Quesneville H."/>
            <person name="Read B."/>
            <person name="Rensing S.A."/>
            <person name="Ritter A."/>
            <person name="Rousvoal S."/>
            <person name="Samanta M."/>
            <person name="Samson G."/>
            <person name="Schroeder D.C."/>
            <person name="Segurens B."/>
            <person name="Strittmatter M."/>
            <person name="Tonon T."/>
            <person name="Tregear J.W."/>
            <person name="Valentin K."/>
            <person name="von Dassow P."/>
            <person name="Yamagishi T."/>
            <person name="Van de Peer Y."/>
            <person name="Wincker P."/>
        </authorList>
    </citation>
    <scope>NUCLEOTIDE SEQUENCE [LARGE SCALE GENOMIC DNA]</scope>
    <source>
        <strain evidence="3">Ec32 / CCAP1310/4</strain>
    </source>
</reference>
<keyword evidence="3" id="KW-1185">Reference proteome</keyword>
<dbReference type="Gene3D" id="2.30.29.30">
    <property type="entry name" value="Pleckstrin-homology domain (PH domain)/Phosphotyrosine-binding domain (PTB)"/>
    <property type="match status" value="1"/>
</dbReference>
<sequence>MVVFLFIFGLVALAAGGAFLVRRSVLAEPEPSQRRLARPPSVLAERMAEVRRTQQSLSPEERRQSTRRHRVGVGTSGGGGGNSSGTKYGDGRGPRPLSRRSFLMSDDSTGGPPSPPREDSPLLGSRTERSPQSSSAGVLALAGSDSDDDEEQKGEKKNATGDWAGVDVENVVQVPGGSDLGDSDAGSRKTTVSAAPTTLSAADEALLGTFMEVLSEGLPIKIHRTSKRARKTTLWLKGADTLVWSSKRAIGSKQWHKQSLGGVTSVQAGKGGSDSLIIGSGESAPEDSCFSLCFPSVSMGFEAASELERDALVQGFAMLVEDIKAAADEQKYGDTEAAIFRDMASMGS</sequence>
<protein>
    <submittedName>
        <fullName evidence="2">Uncharacterized protein</fullName>
    </submittedName>
</protein>
<evidence type="ECO:0000313" key="2">
    <source>
        <dbReference type="EMBL" id="CBJ48694.1"/>
    </source>
</evidence>
<dbReference type="InParanoid" id="D7G1W8"/>
<dbReference type="EMBL" id="FN648663">
    <property type="protein sequence ID" value="CBJ48694.1"/>
    <property type="molecule type" value="Genomic_DNA"/>
</dbReference>
<dbReference type="OrthoDB" id="10359670at2759"/>
<feature type="region of interest" description="Disordered" evidence="1">
    <location>
        <begin position="49"/>
        <end position="167"/>
    </location>
</feature>
<evidence type="ECO:0000256" key="1">
    <source>
        <dbReference type="SAM" id="MobiDB-lite"/>
    </source>
</evidence>
<organism evidence="2 3">
    <name type="scientific">Ectocarpus siliculosus</name>
    <name type="common">Brown alga</name>
    <name type="synonym">Conferva siliculosa</name>
    <dbReference type="NCBI Taxonomy" id="2880"/>
    <lineage>
        <taxon>Eukaryota</taxon>
        <taxon>Sar</taxon>
        <taxon>Stramenopiles</taxon>
        <taxon>Ochrophyta</taxon>
        <taxon>PX clade</taxon>
        <taxon>Phaeophyceae</taxon>
        <taxon>Ectocarpales</taxon>
        <taxon>Ectocarpaceae</taxon>
        <taxon>Ectocarpus</taxon>
    </lineage>
</organism>
<name>D7G1W8_ECTSI</name>
<dbReference type="Proteomes" id="UP000002630">
    <property type="component" value="Linkage Group LG18"/>
</dbReference>
<feature type="compositionally biased region" description="Gly residues" evidence="1">
    <location>
        <begin position="74"/>
        <end position="83"/>
    </location>
</feature>
<gene>
    <name evidence="2" type="ORF">Esi_0046_0078</name>
</gene>
<feature type="compositionally biased region" description="Low complexity" evidence="1">
    <location>
        <begin position="133"/>
        <end position="144"/>
    </location>
</feature>